<dbReference type="InterPro" id="IPR036855">
    <property type="entry name" value="Znf_CCCH_sf"/>
</dbReference>
<reference evidence="7 8" key="1">
    <citation type="journal article" date="2013" name="Arch. Virol.">
        <title>Complete genome sequence of invertebrate iridovirus IIV-25 isolated from a blackfly larva.</title>
        <authorList>
            <person name="Piegu B."/>
            <person name="Guizard S."/>
            <person name="Spears T."/>
            <person name="Cruaud C."/>
            <person name="Couloux A."/>
            <person name="Bideshi D.K."/>
            <person name="Federici B.A."/>
            <person name="Bigot Y."/>
        </authorList>
    </citation>
    <scope>NUCLEOTIDE SEQUENCE [LARGE SCALE GENOMIC DNA]</scope>
</reference>
<feature type="compositionally biased region" description="Basic residues" evidence="5">
    <location>
        <begin position="142"/>
        <end position="152"/>
    </location>
</feature>
<keyword evidence="2 4" id="KW-0863">Zinc-finger</keyword>
<feature type="region of interest" description="Disordered" evidence="5">
    <location>
        <begin position="27"/>
        <end position="110"/>
    </location>
</feature>
<dbReference type="RefSeq" id="YP_009010699.1">
    <property type="nucleotide sequence ID" value="NC_023613.1"/>
</dbReference>
<gene>
    <name evidence="7" type="primary">166R</name>
    <name evidence="7" type="ORF">IIV25_166R</name>
</gene>
<accession>W8W2V2</accession>
<dbReference type="InterPro" id="IPR000571">
    <property type="entry name" value="Znf_CCCH"/>
</dbReference>
<sequence>MALKMSSRGEDSIVGYNKKVANYTNTYESDEEDFEEEDFYNHYLPPEEDFDDGEYQPFVPDEEEVKKQPSFTFKKIKPFNLNSPTKSAEKSPKTSPTKSPSWWDKKTIEDGSKRMVNGVLNYAALLPPPTPKPEVVPSPPQPKKKKGGKKGGKGVETKVKTEGLVKPQSEKPQGGKKQVVTGNNEVVQKPTRFCLSIIKKSKCFHGAQCRFAHDYSDLKECNFGEKCKKISVVKTNPDGTLELINKNEVGCNFKHAKESKNSYLKRVPQQHTSPRK</sequence>
<feature type="region of interest" description="Disordered" evidence="5">
    <location>
        <begin position="123"/>
        <end position="182"/>
    </location>
</feature>
<evidence type="ECO:0000256" key="5">
    <source>
        <dbReference type="SAM" id="MobiDB-lite"/>
    </source>
</evidence>
<dbReference type="Pfam" id="PF19242">
    <property type="entry name" value="Zn_finger_prot"/>
    <property type="match status" value="1"/>
</dbReference>
<dbReference type="SUPFAM" id="SSF90229">
    <property type="entry name" value="CCCH zinc finger"/>
    <property type="match status" value="1"/>
</dbReference>
<feature type="domain" description="C3H1-type" evidence="6">
    <location>
        <begin position="188"/>
        <end position="216"/>
    </location>
</feature>
<evidence type="ECO:0000259" key="6">
    <source>
        <dbReference type="PROSITE" id="PS50103"/>
    </source>
</evidence>
<evidence type="ECO:0000313" key="7">
    <source>
        <dbReference type="EMBL" id="CCV02184.1"/>
    </source>
</evidence>
<proteinExistence type="predicted"/>
<dbReference type="PROSITE" id="PS50103">
    <property type="entry name" value="ZF_C3H1"/>
    <property type="match status" value="1"/>
</dbReference>
<keyword evidence="8" id="KW-1185">Reference proteome</keyword>
<protein>
    <recommendedName>
        <fullName evidence="6">C3H1-type domain-containing protein</fullName>
    </recommendedName>
</protein>
<feature type="zinc finger region" description="C3H1-type" evidence="4">
    <location>
        <begin position="188"/>
        <end position="216"/>
    </location>
</feature>
<evidence type="ECO:0000313" key="8">
    <source>
        <dbReference type="Proteomes" id="UP000097612"/>
    </source>
</evidence>
<keyword evidence="1 4" id="KW-0479">Metal-binding</keyword>
<dbReference type="EMBL" id="HF920635">
    <property type="protein sequence ID" value="CCV02184.1"/>
    <property type="molecule type" value="Genomic_DNA"/>
</dbReference>
<evidence type="ECO:0000256" key="4">
    <source>
        <dbReference type="PROSITE-ProRule" id="PRU00723"/>
    </source>
</evidence>
<evidence type="ECO:0000256" key="2">
    <source>
        <dbReference type="ARBA" id="ARBA00022771"/>
    </source>
</evidence>
<organism evidence="7 8">
    <name type="scientific">Invertebrate iridovirus 25</name>
    <dbReference type="NCBI Taxonomy" id="1301280"/>
    <lineage>
        <taxon>Viruses</taxon>
        <taxon>Varidnaviria</taxon>
        <taxon>Bamfordvirae</taxon>
        <taxon>Nucleocytoviricota</taxon>
        <taxon>Megaviricetes</taxon>
        <taxon>Pimascovirales</taxon>
        <taxon>Pimascovirales incertae sedis</taxon>
        <taxon>Iridoviridae</taxon>
        <taxon>Betairidovirinae</taxon>
        <taxon>Chloriridovirus</taxon>
        <taxon>Chloriridovirus simulium2</taxon>
    </lineage>
</organism>
<feature type="compositionally biased region" description="Basic and acidic residues" evidence="5">
    <location>
        <begin position="153"/>
        <end position="163"/>
    </location>
</feature>
<dbReference type="InterPro" id="IPR045410">
    <property type="entry name" value="Zn_finger_prot"/>
</dbReference>
<evidence type="ECO:0000256" key="1">
    <source>
        <dbReference type="ARBA" id="ARBA00022723"/>
    </source>
</evidence>
<dbReference type="OrthoDB" id="23511at10239"/>
<dbReference type="GO" id="GO:0008270">
    <property type="term" value="F:zinc ion binding"/>
    <property type="evidence" value="ECO:0007669"/>
    <property type="project" value="UniProtKB-KW"/>
</dbReference>
<dbReference type="GeneID" id="18501538"/>
<feature type="compositionally biased region" description="Acidic residues" evidence="5">
    <location>
        <begin position="28"/>
        <end position="38"/>
    </location>
</feature>
<evidence type="ECO:0000256" key="3">
    <source>
        <dbReference type="ARBA" id="ARBA00022833"/>
    </source>
</evidence>
<dbReference type="Proteomes" id="UP000097612">
    <property type="component" value="Segment"/>
</dbReference>
<dbReference type="KEGG" id="vg:18501538"/>
<name>W8W2V2_9VIRU</name>
<feature type="compositionally biased region" description="Pro residues" evidence="5">
    <location>
        <begin position="126"/>
        <end position="141"/>
    </location>
</feature>
<keyword evidence="3 4" id="KW-0862">Zinc</keyword>